<keyword evidence="3" id="KW-1185">Reference proteome</keyword>
<dbReference type="Gene3D" id="1.20.1440.20">
    <property type="entry name" value="LemA-like domain"/>
    <property type="match status" value="1"/>
</dbReference>
<evidence type="ECO:0008006" key="4">
    <source>
        <dbReference type="Google" id="ProtNLM"/>
    </source>
</evidence>
<dbReference type="RefSeq" id="WP_141384465.1">
    <property type="nucleotide sequence ID" value="NZ_BJNP01000016.1"/>
</dbReference>
<organism evidence="2 3">
    <name type="scientific">Flavobacterium flevense</name>
    <dbReference type="NCBI Taxonomy" id="983"/>
    <lineage>
        <taxon>Bacteria</taxon>
        <taxon>Pseudomonadati</taxon>
        <taxon>Bacteroidota</taxon>
        <taxon>Flavobacteriia</taxon>
        <taxon>Flavobacteriales</taxon>
        <taxon>Flavobacteriaceae</taxon>
        <taxon>Flavobacterium</taxon>
    </lineage>
</organism>
<dbReference type="EMBL" id="BJNP01000016">
    <property type="protein sequence ID" value="GEC72154.1"/>
    <property type="molecule type" value="Genomic_DNA"/>
</dbReference>
<comment type="caution">
    <text evidence="2">The sequence shown here is derived from an EMBL/GenBank/DDBJ whole genome shotgun (WGS) entry which is preliminary data.</text>
</comment>
<keyword evidence="1" id="KW-1133">Transmembrane helix</keyword>
<evidence type="ECO:0000256" key="1">
    <source>
        <dbReference type="SAM" id="Phobius"/>
    </source>
</evidence>
<feature type="transmembrane region" description="Helical" evidence="1">
    <location>
        <begin position="7"/>
        <end position="25"/>
    </location>
</feature>
<dbReference type="SUPFAM" id="SSF140478">
    <property type="entry name" value="LemA-like"/>
    <property type="match status" value="1"/>
</dbReference>
<reference evidence="2 3" key="1">
    <citation type="submission" date="2019-06" db="EMBL/GenBank/DDBJ databases">
        <title>Whole genome shotgun sequence of Flavobacterium flevense NBRC 14960.</title>
        <authorList>
            <person name="Hosoyama A."/>
            <person name="Uohara A."/>
            <person name="Ohji S."/>
            <person name="Ichikawa N."/>
        </authorList>
    </citation>
    <scope>NUCLEOTIDE SEQUENCE [LARGE SCALE GENOMIC DNA]</scope>
    <source>
        <strain evidence="2 3">NBRC 14960</strain>
    </source>
</reference>
<dbReference type="AlphaFoldDB" id="A0A4Y4AZV6"/>
<evidence type="ECO:0000313" key="3">
    <source>
        <dbReference type="Proteomes" id="UP000316775"/>
    </source>
</evidence>
<dbReference type="InterPro" id="IPR023353">
    <property type="entry name" value="LemA-like_dom_sf"/>
</dbReference>
<evidence type="ECO:0000313" key="2">
    <source>
        <dbReference type="EMBL" id="GEC72154.1"/>
    </source>
</evidence>
<dbReference type="OrthoDB" id="1364149at2"/>
<protein>
    <recommendedName>
        <fullName evidence="4">LemA family protein</fullName>
    </recommendedName>
</protein>
<name>A0A4Y4AZV6_9FLAO</name>
<gene>
    <name evidence="2" type="ORF">FFL01_16930</name>
</gene>
<dbReference type="Proteomes" id="UP000316775">
    <property type="component" value="Unassembled WGS sequence"/>
</dbReference>
<accession>A0A4Y4AZV6</accession>
<proteinExistence type="predicted"/>
<keyword evidence="1" id="KW-0472">Membrane</keyword>
<sequence length="181" mass="21726">MKILKGCLITIIGFVLICVVGYYLYRNSVMSNLESSSKNIEENWKKYTENINLRNEKLILETIKNDTLQHYLKTSKNIEKKEFSREFEYIEYKINEKLMSENMETDFNEKLNSNVDVYNQSVRVYNIYRVTFPNSLIARKTKYPKSFNYFDIIRYGIENQNPKEKRRKVDNWIKNGGIRPE</sequence>
<keyword evidence="1" id="KW-0812">Transmembrane</keyword>